<dbReference type="InterPro" id="IPR051799">
    <property type="entry name" value="NADH_flavin_oxidoreductase"/>
</dbReference>
<evidence type="ECO:0000256" key="11">
    <source>
        <dbReference type="PROSITE-ProRule" id="PRU00059"/>
    </source>
</evidence>
<dbReference type="GO" id="GO:0004222">
    <property type="term" value="F:metalloendopeptidase activity"/>
    <property type="evidence" value="ECO:0007669"/>
    <property type="project" value="UniProtKB-UniRule"/>
</dbReference>
<dbReference type="PROSITE" id="PS01186">
    <property type="entry name" value="EGF_2"/>
    <property type="match status" value="1"/>
</dbReference>
<keyword evidence="9" id="KW-1015">Disulfide bond</keyword>
<dbReference type="SUPFAM" id="SSF49854">
    <property type="entry name" value="Spermadhesin, CUB domain"/>
    <property type="match status" value="1"/>
</dbReference>
<dbReference type="Gene3D" id="3.40.390.10">
    <property type="entry name" value="Collagenase (Catalytic Domain)"/>
    <property type="match status" value="1"/>
</dbReference>
<keyword evidence="1" id="KW-0245">EGF-like domain</keyword>
<dbReference type="InterPro" id="IPR001506">
    <property type="entry name" value="Peptidase_M12A"/>
</dbReference>
<dbReference type="InterPro" id="IPR034035">
    <property type="entry name" value="Astacin-like_dom"/>
</dbReference>
<dbReference type="InterPro" id="IPR001155">
    <property type="entry name" value="OxRdtase_FMN_N"/>
</dbReference>
<dbReference type="SMART" id="SM00235">
    <property type="entry name" value="ZnMc"/>
    <property type="match status" value="1"/>
</dbReference>
<keyword evidence="7" id="KW-0560">Oxidoreductase</keyword>
<evidence type="ECO:0000256" key="9">
    <source>
        <dbReference type="ARBA" id="ARBA00023157"/>
    </source>
</evidence>
<dbReference type="GO" id="GO:0010181">
    <property type="term" value="F:FMN binding"/>
    <property type="evidence" value="ECO:0007669"/>
    <property type="project" value="InterPro"/>
</dbReference>
<evidence type="ECO:0000259" key="15">
    <source>
        <dbReference type="PROSITE" id="PS51864"/>
    </source>
</evidence>
<dbReference type="Gene3D" id="2.60.120.290">
    <property type="entry name" value="Spermadhesin, CUB domain"/>
    <property type="match status" value="1"/>
</dbReference>
<evidence type="ECO:0000256" key="12">
    <source>
        <dbReference type="PROSITE-ProRule" id="PRU01211"/>
    </source>
</evidence>
<dbReference type="PRINTS" id="PR00480">
    <property type="entry name" value="ASTACIN"/>
</dbReference>
<dbReference type="EMBL" id="JAKKPZ010000016">
    <property type="protein sequence ID" value="KAI1713192.1"/>
    <property type="molecule type" value="Genomic_DNA"/>
</dbReference>
<feature type="active site" evidence="12">
    <location>
        <position position="608"/>
    </location>
</feature>
<dbReference type="PANTHER" id="PTHR43656">
    <property type="entry name" value="BINDING OXIDOREDUCTASE, PUTATIVE (AFU_ORTHOLOGUE AFUA_2G08260)-RELATED"/>
    <property type="match status" value="1"/>
</dbReference>
<dbReference type="CDD" id="cd00041">
    <property type="entry name" value="CUB"/>
    <property type="match status" value="1"/>
</dbReference>
<dbReference type="InterPro" id="IPR035914">
    <property type="entry name" value="Sperma_CUB_dom_sf"/>
</dbReference>
<keyword evidence="4 12" id="KW-0479">Metal-binding</keyword>
<keyword evidence="10" id="KW-0325">Glycoprotein</keyword>
<evidence type="ECO:0000256" key="5">
    <source>
        <dbReference type="ARBA" id="ARBA00022801"/>
    </source>
</evidence>
<dbReference type="PANTHER" id="PTHR43656:SF5">
    <property type="entry name" value="NADH:FLAVIN OXIDOREDUCTASE_NADH OXIDASE N-TERMINAL DOMAIN-CONTAINING PROTEIN"/>
    <property type="match status" value="1"/>
</dbReference>
<dbReference type="AlphaFoldDB" id="A0AAD4N312"/>
<feature type="binding site" evidence="12">
    <location>
        <position position="617"/>
    </location>
    <ligand>
        <name>Zn(2+)</name>
        <dbReference type="ChEBI" id="CHEBI:29105"/>
        <note>catalytic</note>
    </ligand>
</feature>
<dbReference type="Gene3D" id="3.20.20.70">
    <property type="entry name" value="Aldolase class I"/>
    <property type="match status" value="1"/>
</dbReference>
<dbReference type="PROSITE" id="PS51864">
    <property type="entry name" value="ASTACIN"/>
    <property type="match status" value="1"/>
</dbReference>
<evidence type="ECO:0000256" key="3">
    <source>
        <dbReference type="ARBA" id="ARBA00022670"/>
    </source>
</evidence>
<evidence type="ECO:0000313" key="17">
    <source>
        <dbReference type="Proteomes" id="UP001201812"/>
    </source>
</evidence>
<keyword evidence="17" id="KW-1185">Reference proteome</keyword>
<dbReference type="PROSITE" id="PS50092">
    <property type="entry name" value="TSP1"/>
    <property type="match status" value="1"/>
</dbReference>
<dbReference type="InterPro" id="IPR000884">
    <property type="entry name" value="TSP1_rpt"/>
</dbReference>
<feature type="binding site" evidence="12">
    <location>
        <position position="611"/>
    </location>
    <ligand>
        <name>Zn(2+)</name>
        <dbReference type="ChEBI" id="CHEBI:29105"/>
        <note>catalytic</note>
    </ligand>
</feature>
<keyword evidence="3 12" id="KW-0645">Protease</keyword>
<sequence>MSAISRFPILAPASPAILGEKLFFKSSKRSAVNRFIKAALTERVAPYVHGNLSESGIPTQGLMNMYAKFSHGGFGVLLTGNIMVEPNHLEMAGNMTIHHSIDSPLRRERFSLLAKAMKDVPKVLAIAQLSNAGRMTPENINPRPISSSEVPCLSSINKLGAGYGKPRALTVDEIKNEVIRDYVYAAKYCREAGFDGIQLHSAHGYLLAQFLSESTNERTDEYGGSLENRVRLNLEIYEAIRKEIPEETGFIVGIKMNSVEFQNKGLRVEEAVFMCKEYDRIGYDFIELSGGTIEKMAFHHLSESSRIREAYFAEFSKQIKPSVKNTVVYLTGGFRSVAAMVKAIEDGVTDAIGLGRPSTTEIDLPAKILKDGVQSAKLNLSEDDLKVSAAVCSFQMWQAQQTPYKEGVDLNEGLLDVSDPEAVTEFKNGFSKFIENIDAHLKKSNGRPLLFVDCLIENLPESLVLKAQALNASLFILFLIIEFTLYGAVNTRKAHRASRAAIKRIKQLINEKAEREVVQDDATFLAQDAPIFNTNRNAKPHHDELKVNNPEEYYQGDVDLFHEGGPDVDRLEFFDGGGCSSFVGKVGGTQGISITTPGCDHVGIISHEVGHALALFHEQARPDQQDNINIHYYNIPVSRWNNFHPVSDNQASTFELPYDTGSVMHYGAFGFSSDPYRPTISTIDRNFQSTIGQRSAPSFLDVQSINEAYKCHEQCLFPLVCSHGGYQNPNNCSTCTCPTGFQGQTCDDVETSTCGRTVHVSTNPAYISSPNFPNFFSHGQKCVWLLKAPPTGKIFLEFVESFHYQCEDTCDKSFVEIKTGPDFRRTGYRFCCAVLPNQVFQSAEDEMIVMHFANDQISGGFKAKMWTDKEEVRPIIATMPPVIENIITTTQSPETEPIEQEIIEKVETIPTLATTREPEIITEVPIFGLIPEVTTLPPWPFGSTVDPLFTTTPISLFTLPGITPLPGEVNTGIAATATAVPSLLVTSGQKCSCTEWTSWTDCSQVCGGCGKRSRKRECQSTENCQTEEKRTCNFASCCVGLFKNKEECTGLNNGENPFLKIISSLLSAQDAKNNVTLARILRAKNNNASRLETAHLEEH</sequence>
<evidence type="ECO:0000256" key="10">
    <source>
        <dbReference type="ARBA" id="ARBA00023180"/>
    </source>
</evidence>
<dbReference type="EC" id="3.4.24.-" evidence="13"/>
<dbReference type="PROSITE" id="PS00022">
    <property type="entry name" value="EGF_1"/>
    <property type="match status" value="1"/>
</dbReference>
<keyword evidence="2" id="KW-0285">Flavoprotein</keyword>
<evidence type="ECO:0000256" key="8">
    <source>
        <dbReference type="ARBA" id="ARBA00023049"/>
    </source>
</evidence>
<dbReference type="InterPro" id="IPR013785">
    <property type="entry name" value="Aldolase_TIM"/>
</dbReference>
<name>A0AAD4N312_9BILA</name>
<comment type="cofactor">
    <cofactor evidence="12 13">
        <name>Zn(2+)</name>
        <dbReference type="ChEBI" id="CHEBI:29105"/>
    </cofactor>
    <text evidence="12 13">Binds 1 zinc ion per subunit.</text>
</comment>
<evidence type="ECO:0000256" key="1">
    <source>
        <dbReference type="ARBA" id="ARBA00022536"/>
    </source>
</evidence>
<dbReference type="InterPro" id="IPR000742">
    <property type="entry name" value="EGF"/>
</dbReference>
<dbReference type="GO" id="GO:0006508">
    <property type="term" value="P:proteolysis"/>
    <property type="evidence" value="ECO:0007669"/>
    <property type="project" value="UniProtKB-KW"/>
</dbReference>
<dbReference type="SMART" id="SM00209">
    <property type="entry name" value="TSP1"/>
    <property type="match status" value="1"/>
</dbReference>
<reference evidence="16" key="1">
    <citation type="submission" date="2022-01" db="EMBL/GenBank/DDBJ databases">
        <title>Genome Sequence Resource for Two Populations of Ditylenchus destructor, the Migratory Endoparasitic Phytonematode.</title>
        <authorList>
            <person name="Zhang H."/>
            <person name="Lin R."/>
            <person name="Xie B."/>
        </authorList>
    </citation>
    <scope>NUCLEOTIDE SEQUENCE</scope>
    <source>
        <strain evidence="16">BazhouSP</strain>
    </source>
</reference>
<dbReference type="InterPro" id="IPR036383">
    <property type="entry name" value="TSP1_rpt_sf"/>
</dbReference>
<dbReference type="Proteomes" id="UP001201812">
    <property type="component" value="Unassembled WGS sequence"/>
</dbReference>
<evidence type="ECO:0000256" key="7">
    <source>
        <dbReference type="ARBA" id="ARBA00023002"/>
    </source>
</evidence>
<evidence type="ECO:0000313" key="16">
    <source>
        <dbReference type="EMBL" id="KAI1713192.1"/>
    </source>
</evidence>
<dbReference type="PROSITE" id="PS01180">
    <property type="entry name" value="CUB"/>
    <property type="match status" value="1"/>
</dbReference>
<dbReference type="SMART" id="SM00042">
    <property type="entry name" value="CUB"/>
    <property type="match status" value="1"/>
</dbReference>
<dbReference type="CDD" id="cd04280">
    <property type="entry name" value="ZnMc_astacin_like"/>
    <property type="match status" value="1"/>
</dbReference>
<feature type="domain" description="Peptidase M12A" evidence="15">
    <location>
        <begin position="561"/>
        <end position="712"/>
    </location>
</feature>
<comment type="caution">
    <text evidence="11">Lacks conserved residue(s) required for the propagation of feature annotation.</text>
</comment>
<keyword evidence="5 12" id="KW-0378">Hydrolase</keyword>
<proteinExistence type="predicted"/>
<dbReference type="Gene3D" id="2.20.100.10">
    <property type="entry name" value="Thrombospondin type-1 (TSP1) repeat"/>
    <property type="match status" value="1"/>
</dbReference>
<accession>A0AAD4N312</accession>
<evidence type="ECO:0000259" key="14">
    <source>
        <dbReference type="PROSITE" id="PS01180"/>
    </source>
</evidence>
<feature type="domain" description="CUB" evidence="14">
    <location>
        <begin position="754"/>
        <end position="868"/>
    </location>
</feature>
<dbReference type="Pfam" id="PF00431">
    <property type="entry name" value="CUB"/>
    <property type="match status" value="1"/>
</dbReference>
<evidence type="ECO:0000256" key="2">
    <source>
        <dbReference type="ARBA" id="ARBA00022630"/>
    </source>
</evidence>
<dbReference type="GO" id="GO:0008270">
    <property type="term" value="F:zinc ion binding"/>
    <property type="evidence" value="ECO:0007669"/>
    <property type="project" value="UniProtKB-UniRule"/>
</dbReference>
<dbReference type="Pfam" id="PF01400">
    <property type="entry name" value="Astacin"/>
    <property type="match status" value="1"/>
</dbReference>
<dbReference type="Pfam" id="PF00724">
    <property type="entry name" value="Oxidored_FMN"/>
    <property type="match status" value="1"/>
</dbReference>
<gene>
    <name evidence="16" type="ORF">DdX_09266</name>
</gene>
<evidence type="ECO:0000256" key="6">
    <source>
        <dbReference type="ARBA" id="ARBA00022833"/>
    </source>
</evidence>
<dbReference type="InterPro" id="IPR024079">
    <property type="entry name" value="MetalloPept_cat_dom_sf"/>
</dbReference>
<keyword evidence="8 12" id="KW-0482">Metalloprotease</keyword>
<dbReference type="InterPro" id="IPR000859">
    <property type="entry name" value="CUB_dom"/>
</dbReference>
<feature type="binding site" evidence="12">
    <location>
        <position position="607"/>
    </location>
    <ligand>
        <name>Zn(2+)</name>
        <dbReference type="ChEBI" id="CHEBI:29105"/>
        <note>catalytic</note>
    </ligand>
</feature>
<dbReference type="GO" id="GO:0016491">
    <property type="term" value="F:oxidoreductase activity"/>
    <property type="evidence" value="ECO:0007669"/>
    <property type="project" value="UniProtKB-KW"/>
</dbReference>
<dbReference type="SUPFAM" id="SSF51395">
    <property type="entry name" value="FMN-linked oxidoreductases"/>
    <property type="match status" value="1"/>
</dbReference>
<dbReference type="SUPFAM" id="SSF55486">
    <property type="entry name" value="Metalloproteases ('zincins'), catalytic domain"/>
    <property type="match status" value="1"/>
</dbReference>
<protein>
    <recommendedName>
        <fullName evidence="13">Metalloendopeptidase</fullName>
        <ecNumber evidence="13">3.4.24.-</ecNumber>
    </recommendedName>
</protein>
<evidence type="ECO:0000256" key="13">
    <source>
        <dbReference type="RuleBase" id="RU361183"/>
    </source>
</evidence>
<evidence type="ECO:0000256" key="4">
    <source>
        <dbReference type="ARBA" id="ARBA00022723"/>
    </source>
</evidence>
<keyword evidence="6 12" id="KW-0862">Zinc</keyword>
<dbReference type="InterPro" id="IPR006026">
    <property type="entry name" value="Peptidase_Metallo"/>
</dbReference>
<organism evidence="16 17">
    <name type="scientific">Ditylenchus destructor</name>
    <dbReference type="NCBI Taxonomy" id="166010"/>
    <lineage>
        <taxon>Eukaryota</taxon>
        <taxon>Metazoa</taxon>
        <taxon>Ecdysozoa</taxon>
        <taxon>Nematoda</taxon>
        <taxon>Chromadorea</taxon>
        <taxon>Rhabditida</taxon>
        <taxon>Tylenchina</taxon>
        <taxon>Tylenchomorpha</taxon>
        <taxon>Sphaerularioidea</taxon>
        <taxon>Anguinidae</taxon>
        <taxon>Anguininae</taxon>
        <taxon>Ditylenchus</taxon>
    </lineage>
</organism>
<comment type="caution">
    <text evidence="16">The sequence shown here is derived from an EMBL/GenBank/DDBJ whole genome shotgun (WGS) entry which is preliminary data.</text>
</comment>